<protein>
    <submittedName>
        <fullName evidence="2">GNAT family acetyltransferase</fullName>
    </submittedName>
</protein>
<dbReference type="Gene3D" id="3.40.630.30">
    <property type="match status" value="1"/>
</dbReference>
<dbReference type="OrthoDB" id="66776at2"/>
<dbReference type="CDD" id="cd04301">
    <property type="entry name" value="NAT_SF"/>
    <property type="match status" value="1"/>
</dbReference>
<dbReference type="SUPFAM" id="SSF55729">
    <property type="entry name" value="Acyl-CoA N-acyltransferases (Nat)"/>
    <property type="match status" value="1"/>
</dbReference>
<sequence>MVELKFFEPKNLSELDYELDEIQSQFSALPKQALERIEARNQNEDFFAYPVTIFYDEKIAGFCVLDFGDDKFEMTDNPDSVLLRALSVNPEFQGKGIGQSMMAILDDFIKEHDRDCNEIVLSVNETNNLAFQIYLKTGYVFNGKRINGRSGPQLVMSKVLD</sequence>
<evidence type="ECO:0000259" key="1">
    <source>
        <dbReference type="PROSITE" id="PS51186"/>
    </source>
</evidence>
<dbReference type="Proteomes" id="UP000028713">
    <property type="component" value="Unassembled WGS sequence"/>
</dbReference>
<dbReference type="InterPro" id="IPR016181">
    <property type="entry name" value="Acyl_CoA_acyltransferase"/>
</dbReference>
<proteinExistence type="predicted"/>
<dbReference type="Pfam" id="PF00583">
    <property type="entry name" value="Acetyltransf_1"/>
    <property type="match status" value="1"/>
</dbReference>
<reference evidence="2 3" key="1">
    <citation type="submission" date="2014-07" db="EMBL/GenBank/DDBJ databases">
        <title>Genome of Chryseobacterium formosense LMG 24722.</title>
        <authorList>
            <person name="Pipes S.E."/>
            <person name="Stropko S.J."/>
            <person name="Newman J.D."/>
        </authorList>
    </citation>
    <scope>NUCLEOTIDE SEQUENCE [LARGE SCALE GENOMIC DNA]</scope>
    <source>
        <strain evidence="2 3">LMG 24722</strain>
    </source>
</reference>
<keyword evidence="3" id="KW-1185">Reference proteome</keyword>
<dbReference type="STRING" id="236814.IX39_05160"/>
<accession>A0A085Z6J4</accession>
<evidence type="ECO:0000313" key="3">
    <source>
        <dbReference type="Proteomes" id="UP000028713"/>
    </source>
</evidence>
<dbReference type="eggNOG" id="COG0456">
    <property type="taxonomic scope" value="Bacteria"/>
</dbReference>
<evidence type="ECO:0000313" key="2">
    <source>
        <dbReference type="EMBL" id="KFF00058.1"/>
    </source>
</evidence>
<dbReference type="InterPro" id="IPR000182">
    <property type="entry name" value="GNAT_dom"/>
</dbReference>
<dbReference type="GO" id="GO:0016747">
    <property type="term" value="F:acyltransferase activity, transferring groups other than amino-acyl groups"/>
    <property type="evidence" value="ECO:0007669"/>
    <property type="project" value="InterPro"/>
</dbReference>
<keyword evidence="2" id="KW-0808">Transferase</keyword>
<comment type="caution">
    <text evidence="2">The sequence shown here is derived from an EMBL/GenBank/DDBJ whole genome shotgun (WGS) entry which is preliminary data.</text>
</comment>
<organism evidence="2 3">
    <name type="scientific">Chryseobacterium formosense</name>
    <dbReference type="NCBI Taxonomy" id="236814"/>
    <lineage>
        <taxon>Bacteria</taxon>
        <taxon>Pseudomonadati</taxon>
        <taxon>Bacteroidota</taxon>
        <taxon>Flavobacteriia</taxon>
        <taxon>Flavobacteriales</taxon>
        <taxon>Weeksellaceae</taxon>
        <taxon>Chryseobacterium group</taxon>
        <taxon>Chryseobacterium</taxon>
    </lineage>
</organism>
<dbReference type="AlphaFoldDB" id="A0A085Z6J4"/>
<name>A0A085Z6J4_9FLAO</name>
<dbReference type="RefSeq" id="WP_034673988.1">
    <property type="nucleotide sequence ID" value="NZ_FPAP01000002.1"/>
</dbReference>
<dbReference type="PROSITE" id="PS51186">
    <property type="entry name" value="GNAT"/>
    <property type="match status" value="1"/>
</dbReference>
<gene>
    <name evidence="2" type="ORF">IX39_05160</name>
</gene>
<feature type="domain" description="N-acetyltransferase" evidence="1">
    <location>
        <begin position="2"/>
        <end position="161"/>
    </location>
</feature>
<dbReference type="EMBL" id="JPRP01000001">
    <property type="protein sequence ID" value="KFF00058.1"/>
    <property type="molecule type" value="Genomic_DNA"/>
</dbReference>